<dbReference type="Proteomes" id="UP000216024">
    <property type="component" value="Unassembled WGS sequence"/>
</dbReference>
<gene>
    <name evidence="3" type="ORF">CCE28_17090</name>
</gene>
<evidence type="ECO:0000313" key="4">
    <source>
        <dbReference type="Proteomes" id="UP000216024"/>
    </source>
</evidence>
<organism evidence="3 4">
    <name type="scientific">Anaeromicrobium sediminis</name>
    <dbReference type="NCBI Taxonomy" id="1478221"/>
    <lineage>
        <taxon>Bacteria</taxon>
        <taxon>Bacillati</taxon>
        <taxon>Bacillota</taxon>
        <taxon>Clostridia</taxon>
        <taxon>Peptostreptococcales</taxon>
        <taxon>Thermotaleaceae</taxon>
        <taxon>Anaeromicrobium</taxon>
    </lineage>
</organism>
<dbReference type="InterPro" id="IPR058923">
    <property type="entry name" value="RCC1-like_dom"/>
</dbReference>
<keyword evidence="4" id="KW-1185">Reference proteome</keyword>
<protein>
    <recommendedName>
        <fullName evidence="2">RCC1-like domain-containing protein</fullName>
    </recommendedName>
</protein>
<dbReference type="PRINTS" id="PR00633">
    <property type="entry name" value="RCCNDNSATION"/>
</dbReference>
<dbReference type="EMBL" id="NIBG01000020">
    <property type="protein sequence ID" value="PAB58051.1"/>
    <property type="molecule type" value="Genomic_DNA"/>
</dbReference>
<reference evidence="3 4" key="1">
    <citation type="submission" date="2017-06" db="EMBL/GenBank/DDBJ databases">
        <title>Draft genome sequence of anaerobic fermentative bacterium Anaeromicrobium sediminis DY2726D isolated from West Pacific Ocean sediments.</title>
        <authorList>
            <person name="Zeng X."/>
        </authorList>
    </citation>
    <scope>NUCLEOTIDE SEQUENCE [LARGE SCALE GENOMIC DNA]</scope>
    <source>
        <strain evidence="3 4">DY2726D</strain>
    </source>
</reference>
<sequence length="375" mass="38400">MRCQNDMVCKNNTGCQDDILFSWGRNNWGQLGIGSFGGSSNTPIKVMSGVTGLFNPMAITAGGFHSLAIDPNYKVWTWGRNDNGQLGDGTFTSSNIPVRVSKVTGLSNVIAITAGRLHSLAIDCNGQAWGWGGTFFGELGDGTSGPGQDMNTPVQVSESTGLSNVIAIAAGGFHSLAIDCSGQPWAWGRNWFGQLGNGTSGPGVISSTPVQVSGLSNVIAISAGSAHSLAIDCSGQPWAWGRNNNGQLGNNTTTDSNTPVQVSGLTDVVAISAGGGRNSVDDPFGHSLAIDSAGQAWAWGLNNWGQLGDGSNSDSDIPVQVSGLTDVIAISAGGGHSLAIDSNGRVWAWGLNSSGQLGDGNFTNSDTPIQISGGT</sequence>
<evidence type="ECO:0000259" key="2">
    <source>
        <dbReference type="Pfam" id="PF25390"/>
    </source>
</evidence>
<dbReference type="Pfam" id="PF25390">
    <property type="entry name" value="WD40_RLD"/>
    <property type="match status" value="1"/>
</dbReference>
<dbReference type="OrthoDB" id="27389at2"/>
<comment type="caution">
    <text evidence="3">The sequence shown here is derived from an EMBL/GenBank/DDBJ whole genome shotgun (WGS) entry which is preliminary data.</text>
</comment>
<dbReference type="SUPFAM" id="SSF50985">
    <property type="entry name" value="RCC1/BLIP-II"/>
    <property type="match status" value="1"/>
</dbReference>
<dbReference type="PANTHER" id="PTHR22870">
    <property type="entry name" value="REGULATOR OF CHROMOSOME CONDENSATION"/>
    <property type="match status" value="1"/>
</dbReference>
<dbReference type="InterPro" id="IPR009091">
    <property type="entry name" value="RCC1/BLIP-II"/>
</dbReference>
<keyword evidence="1" id="KW-0677">Repeat</keyword>
<accession>A0A267MEP4</accession>
<dbReference type="InterPro" id="IPR000408">
    <property type="entry name" value="Reg_chr_condens"/>
</dbReference>
<dbReference type="PROSITE" id="PS50012">
    <property type="entry name" value="RCC1_3"/>
    <property type="match status" value="7"/>
</dbReference>
<dbReference type="Gene3D" id="2.130.10.30">
    <property type="entry name" value="Regulator of chromosome condensation 1/beta-lactamase-inhibitor protein II"/>
    <property type="match status" value="2"/>
</dbReference>
<feature type="domain" description="RCC1-like" evidence="2">
    <location>
        <begin position="20"/>
        <end position="371"/>
    </location>
</feature>
<dbReference type="AlphaFoldDB" id="A0A267MEP4"/>
<dbReference type="PROSITE" id="PS00626">
    <property type="entry name" value="RCC1_2"/>
    <property type="match status" value="3"/>
</dbReference>
<proteinExistence type="predicted"/>
<dbReference type="InterPro" id="IPR051210">
    <property type="entry name" value="Ub_ligase/GEF_domain"/>
</dbReference>
<evidence type="ECO:0000256" key="1">
    <source>
        <dbReference type="ARBA" id="ARBA00022737"/>
    </source>
</evidence>
<evidence type="ECO:0000313" key="3">
    <source>
        <dbReference type="EMBL" id="PAB58051.1"/>
    </source>
</evidence>
<dbReference type="PANTHER" id="PTHR22870:SF408">
    <property type="entry name" value="OS09G0560450 PROTEIN"/>
    <property type="match status" value="1"/>
</dbReference>
<name>A0A267MEP4_9FIRM</name>